<proteinExistence type="predicted"/>
<gene>
    <name evidence="1" type="ORF">VitviT2T_022750</name>
</gene>
<evidence type="ECO:0000313" key="1">
    <source>
        <dbReference type="EMBL" id="WKA04741.1"/>
    </source>
</evidence>
<dbReference type="EMBL" id="CP126662">
    <property type="protein sequence ID" value="WKA04741.1"/>
    <property type="molecule type" value="Genomic_DNA"/>
</dbReference>
<name>A0ABY9DDS7_VITVI</name>
<reference evidence="1 2" key="1">
    <citation type="journal article" date="2023" name="Hortic Res">
        <title>The complete reference genome for grapevine (Vitis vinifera L.) genetics and breeding.</title>
        <authorList>
            <person name="Shi X."/>
            <person name="Cao S."/>
            <person name="Wang X."/>
            <person name="Huang S."/>
            <person name="Wang Y."/>
            <person name="Liu Z."/>
            <person name="Liu W."/>
            <person name="Leng X."/>
            <person name="Peng Y."/>
            <person name="Wang N."/>
            <person name="Wang Y."/>
            <person name="Ma Z."/>
            <person name="Xu X."/>
            <person name="Zhang F."/>
            <person name="Xue H."/>
            <person name="Zhong H."/>
            <person name="Wang Y."/>
            <person name="Zhang K."/>
            <person name="Velt A."/>
            <person name="Avia K."/>
            <person name="Holtgrawe D."/>
            <person name="Grimplet J."/>
            <person name="Matus J.T."/>
            <person name="Ware D."/>
            <person name="Wu X."/>
            <person name="Wang H."/>
            <person name="Liu C."/>
            <person name="Fang Y."/>
            <person name="Rustenholz C."/>
            <person name="Cheng Z."/>
            <person name="Xiao H."/>
            <person name="Zhou Y."/>
        </authorList>
    </citation>
    <scope>NUCLEOTIDE SEQUENCE [LARGE SCALE GENOMIC DNA]</scope>
    <source>
        <strain evidence="2">cv. Pinot noir / PN40024</strain>
        <tissue evidence="1">Leaf</tissue>
    </source>
</reference>
<accession>A0ABY9DDS7</accession>
<dbReference type="PANTHER" id="PTHR48478:SF1">
    <property type="entry name" value="LECTIN-LIKE"/>
    <property type="match status" value="1"/>
</dbReference>
<dbReference type="Proteomes" id="UP001227230">
    <property type="component" value="Chromosome 15"/>
</dbReference>
<protein>
    <recommendedName>
        <fullName evidence="3">Protein phloem 2-like A1</fullName>
    </recommendedName>
</protein>
<evidence type="ECO:0000313" key="2">
    <source>
        <dbReference type="Proteomes" id="UP001227230"/>
    </source>
</evidence>
<evidence type="ECO:0008006" key="3">
    <source>
        <dbReference type="Google" id="ProtNLM"/>
    </source>
</evidence>
<dbReference type="InterPro" id="IPR052147">
    <property type="entry name" value="PP2-like/Lectin"/>
</dbReference>
<dbReference type="PANTHER" id="PTHR48478">
    <property type="entry name" value="LECTIN-LIKE"/>
    <property type="match status" value="1"/>
</dbReference>
<keyword evidence="2" id="KW-1185">Reference proteome</keyword>
<organism evidence="1 2">
    <name type="scientific">Vitis vinifera</name>
    <name type="common">Grape</name>
    <dbReference type="NCBI Taxonomy" id="29760"/>
    <lineage>
        <taxon>Eukaryota</taxon>
        <taxon>Viridiplantae</taxon>
        <taxon>Streptophyta</taxon>
        <taxon>Embryophyta</taxon>
        <taxon>Tracheophyta</taxon>
        <taxon>Spermatophyta</taxon>
        <taxon>Magnoliopsida</taxon>
        <taxon>eudicotyledons</taxon>
        <taxon>Gunneridae</taxon>
        <taxon>Pentapetalae</taxon>
        <taxon>rosids</taxon>
        <taxon>Vitales</taxon>
        <taxon>Vitaceae</taxon>
        <taxon>Viteae</taxon>
        <taxon>Vitis</taxon>
    </lineage>
</organism>
<dbReference type="Pfam" id="PF14299">
    <property type="entry name" value="PP2"/>
    <property type="match status" value="1"/>
</dbReference>
<dbReference type="InterPro" id="IPR025886">
    <property type="entry name" value="PP2-like"/>
</dbReference>
<sequence>MSAGASSSSNIVFLANRTKERWVDRRSGKITYLLHAGSLIESSGAGQECWNLSHWEKTSSIAELKKTHRLHVKGAISMPELTPGVLYEAVYEIKLKRGGYGWEHPVTLTLSVPGERARSRRVNFYELPRGEWIEVKVGEFKTRPGETGQVSFELLQDEAHDKKGLVLKSAIVRPKT</sequence>